<evidence type="ECO:0000313" key="4">
    <source>
        <dbReference type="EMBL" id="CAF1619977.1"/>
    </source>
</evidence>
<protein>
    <recommendedName>
        <fullName evidence="7">Methionine gamma-lyase</fullName>
    </recommendedName>
</protein>
<dbReference type="GO" id="GO:0019346">
    <property type="term" value="P:transsulfuration"/>
    <property type="evidence" value="ECO:0007669"/>
    <property type="project" value="InterPro"/>
</dbReference>
<dbReference type="PANTHER" id="PTHR11808:SF80">
    <property type="entry name" value="CYSTATHIONINE GAMMA-LYASE"/>
    <property type="match status" value="1"/>
</dbReference>
<dbReference type="EMBL" id="CAJNOK010055619">
    <property type="protein sequence ID" value="CAF1619977.1"/>
    <property type="molecule type" value="Genomic_DNA"/>
</dbReference>
<dbReference type="InterPro" id="IPR000277">
    <property type="entry name" value="Cys/Met-Metab_PyrdxlP-dep_enz"/>
</dbReference>
<dbReference type="GO" id="GO:0005737">
    <property type="term" value="C:cytoplasm"/>
    <property type="evidence" value="ECO:0007669"/>
    <property type="project" value="TreeGrafter"/>
</dbReference>
<keyword evidence="2 3" id="KW-0663">Pyridoxal phosphate</keyword>
<evidence type="ECO:0000256" key="3">
    <source>
        <dbReference type="RuleBase" id="RU362118"/>
    </source>
</evidence>
<dbReference type="InterPro" id="IPR015424">
    <property type="entry name" value="PyrdxlP-dep_Trfase"/>
</dbReference>
<dbReference type="PANTHER" id="PTHR11808">
    <property type="entry name" value="TRANS-SULFURATION ENZYME FAMILY MEMBER"/>
    <property type="match status" value="1"/>
</dbReference>
<dbReference type="Pfam" id="PF01053">
    <property type="entry name" value="Cys_Met_Meta_PP"/>
    <property type="match status" value="1"/>
</dbReference>
<dbReference type="Gene3D" id="3.90.1150.10">
    <property type="entry name" value="Aspartate Aminotransferase, domain 1"/>
    <property type="match status" value="1"/>
</dbReference>
<dbReference type="EMBL" id="CAJOBA010080431">
    <property type="protein sequence ID" value="CAF4439015.1"/>
    <property type="molecule type" value="Genomic_DNA"/>
</dbReference>
<dbReference type="InterPro" id="IPR015422">
    <property type="entry name" value="PyrdxlP-dep_Trfase_small"/>
</dbReference>
<accession>A0A8S2G4K1</accession>
<dbReference type="GO" id="GO:0016846">
    <property type="term" value="F:carbon-sulfur lyase activity"/>
    <property type="evidence" value="ECO:0007669"/>
    <property type="project" value="TreeGrafter"/>
</dbReference>
<reference evidence="4" key="1">
    <citation type="submission" date="2021-02" db="EMBL/GenBank/DDBJ databases">
        <authorList>
            <person name="Nowell W R."/>
        </authorList>
    </citation>
    <scope>NUCLEOTIDE SEQUENCE</scope>
</reference>
<organism evidence="4 6">
    <name type="scientific">Didymodactylos carnosus</name>
    <dbReference type="NCBI Taxonomy" id="1234261"/>
    <lineage>
        <taxon>Eukaryota</taxon>
        <taxon>Metazoa</taxon>
        <taxon>Spiralia</taxon>
        <taxon>Gnathifera</taxon>
        <taxon>Rotifera</taxon>
        <taxon>Eurotatoria</taxon>
        <taxon>Bdelloidea</taxon>
        <taxon>Philodinida</taxon>
        <taxon>Philodinidae</taxon>
        <taxon>Didymodactylos</taxon>
    </lineage>
</organism>
<evidence type="ECO:0008006" key="7">
    <source>
        <dbReference type="Google" id="ProtNLM"/>
    </source>
</evidence>
<evidence type="ECO:0000313" key="5">
    <source>
        <dbReference type="EMBL" id="CAF4439015.1"/>
    </source>
</evidence>
<evidence type="ECO:0000256" key="1">
    <source>
        <dbReference type="ARBA" id="ARBA00001933"/>
    </source>
</evidence>
<dbReference type="SUPFAM" id="SSF53383">
    <property type="entry name" value="PLP-dependent transferases"/>
    <property type="match status" value="1"/>
</dbReference>
<dbReference type="Proteomes" id="UP000682733">
    <property type="component" value="Unassembled WGS sequence"/>
</dbReference>
<sequence>MNNGFGGMISFEVKGGAEAGRAVVEHLKLINLAVSLGSIESLICHPASMTHGMVPSEVRINAGIKDGLIRFSIGIEDKEDIKKDLDQALEYAKPFIVSD</sequence>
<comment type="caution">
    <text evidence="4">The sequence shown here is derived from an EMBL/GenBank/DDBJ whole genome shotgun (WGS) entry which is preliminary data.</text>
</comment>
<comment type="similarity">
    <text evidence="3">Belongs to the trans-sulfuration enzymes family.</text>
</comment>
<comment type="cofactor">
    <cofactor evidence="1 3">
        <name>pyridoxal 5'-phosphate</name>
        <dbReference type="ChEBI" id="CHEBI:597326"/>
    </cofactor>
</comment>
<evidence type="ECO:0000256" key="2">
    <source>
        <dbReference type="ARBA" id="ARBA00022898"/>
    </source>
</evidence>
<evidence type="ECO:0000313" key="6">
    <source>
        <dbReference type="Proteomes" id="UP000677228"/>
    </source>
</evidence>
<gene>
    <name evidence="4" type="ORF">OVA965_LOCUS43140</name>
    <name evidence="5" type="ORF">TMI583_LOCUS45285</name>
</gene>
<name>A0A8S2G4K1_9BILA</name>
<dbReference type="Proteomes" id="UP000677228">
    <property type="component" value="Unassembled WGS sequence"/>
</dbReference>
<dbReference type="GO" id="GO:0030170">
    <property type="term" value="F:pyridoxal phosphate binding"/>
    <property type="evidence" value="ECO:0007669"/>
    <property type="project" value="InterPro"/>
</dbReference>
<proteinExistence type="inferred from homology"/>
<dbReference type="AlphaFoldDB" id="A0A8S2G4K1"/>